<evidence type="ECO:0000313" key="11">
    <source>
        <dbReference type="Proteomes" id="UP000244406"/>
    </source>
</evidence>
<evidence type="ECO:0000256" key="3">
    <source>
        <dbReference type="ARBA" id="ARBA00019610"/>
    </source>
</evidence>
<gene>
    <name evidence="8" type="primary">MED17</name>
    <name evidence="10" type="ORF">CXQ87_001928</name>
</gene>
<feature type="compositionally biased region" description="Basic and acidic residues" evidence="9">
    <location>
        <begin position="152"/>
        <end position="164"/>
    </location>
</feature>
<keyword evidence="5 8" id="KW-0804">Transcription</keyword>
<dbReference type="GO" id="GO:0003712">
    <property type="term" value="F:transcription coregulator activity"/>
    <property type="evidence" value="ECO:0007669"/>
    <property type="project" value="InterPro"/>
</dbReference>
<dbReference type="VEuPathDB" id="FungiDB:CXQ87_001928"/>
<accession>A0A2V1A6V1</accession>
<comment type="function">
    <text evidence="8">Component of the Mediator complex, a coactivator involved in the regulated transcription of nearly all RNA polymerase II-dependent genes. Mediator functions as a bridge to convey information from gene-specific regulatory proteins to the basal RNA polymerase II transcription machinery. Mediator is recruited to promoters by direct interactions with regulatory proteins and serves as a scaffold for the assembly of a functional preinitiation complex with RNA polymerase II and the general transcription factors.</text>
</comment>
<feature type="region of interest" description="Disordered" evidence="9">
    <location>
        <begin position="56"/>
        <end position="81"/>
    </location>
</feature>
<protein>
    <recommendedName>
        <fullName evidence="3 8">Mediator of RNA polymerase II transcription subunit 17</fullName>
    </recommendedName>
    <alternativeName>
        <fullName evidence="7 8">Mediator complex subunit 17</fullName>
    </alternativeName>
</protein>
<keyword evidence="11" id="KW-1185">Reference proteome</keyword>
<comment type="subcellular location">
    <subcellularLocation>
        <location evidence="1 8">Nucleus</location>
    </subcellularLocation>
</comment>
<dbReference type="EMBL" id="PKFP01000001">
    <property type="protein sequence ID" value="PVH13810.1"/>
    <property type="molecule type" value="Genomic_DNA"/>
</dbReference>
<proteinExistence type="inferred from homology"/>
<reference evidence="10 11" key="1">
    <citation type="submission" date="2017-12" db="EMBL/GenBank/DDBJ databases">
        <title>Genome Sequence of the Amphotericin B-resistant Candida duobushaemulonii strain, B09383.</title>
        <authorList>
            <person name="Chow N.A."/>
            <person name="Gade L."/>
            <person name="Batra D."/>
            <person name="Rowe L.A."/>
            <person name="Loparev V.N."/>
            <person name="Litvintseva A.P."/>
        </authorList>
    </citation>
    <scope>NUCLEOTIDE SEQUENCE [LARGE SCALE GENOMIC DNA]</scope>
    <source>
        <strain evidence="10 11">B09383</strain>
    </source>
</reference>
<dbReference type="PANTHER" id="PTHR13114">
    <property type="entry name" value="MEDIATOR OF RNA POLYMERASE II TRANSCRIPTION SUBUNIT 17"/>
    <property type="match status" value="1"/>
</dbReference>
<evidence type="ECO:0000256" key="1">
    <source>
        <dbReference type="ARBA" id="ARBA00004123"/>
    </source>
</evidence>
<evidence type="ECO:0000256" key="2">
    <source>
        <dbReference type="ARBA" id="ARBA00005635"/>
    </source>
</evidence>
<evidence type="ECO:0000256" key="8">
    <source>
        <dbReference type="RuleBase" id="RU364140"/>
    </source>
</evidence>
<evidence type="ECO:0000256" key="6">
    <source>
        <dbReference type="ARBA" id="ARBA00023242"/>
    </source>
</evidence>
<evidence type="ECO:0000313" key="10">
    <source>
        <dbReference type="EMBL" id="PVH13810.1"/>
    </source>
</evidence>
<evidence type="ECO:0000256" key="7">
    <source>
        <dbReference type="ARBA" id="ARBA00032014"/>
    </source>
</evidence>
<evidence type="ECO:0000256" key="5">
    <source>
        <dbReference type="ARBA" id="ARBA00023163"/>
    </source>
</evidence>
<organism evidence="10 11">
    <name type="scientific">Candidozyma duobushaemuli</name>
    <dbReference type="NCBI Taxonomy" id="1231522"/>
    <lineage>
        <taxon>Eukaryota</taxon>
        <taxon>Fungi</taxon>
        <taxon>Dikarya</taxon>
        <taxon>Ascomycota</taxon>
        <taxon>Saccharomycotina</taxon>
        <taxon>Pichiomycetes</taxon>
        <taxon>Metschnikowiaceae</taxon>
        <taxon>Candidozyma</taxon>
    </lineage>
</organism>
<name>A0A2V1A6V1_9ASCO</name>
<dbReference type="Proteomes" id="UP000244406">
    <property type="component" value="Unassembled WGS sequence"/>
</dbReference>
<dbReference type="AlphaFoldDB" id="A0A2V1A6V1"/>
<comment type="caution">
    <text evidence="10">The sequence shown here is derived from an EMBL/GenBank/DDBJ whole genome shotgun (WGS) entry which is preliminary data.</text>
</comment>
<dbReference type="InterPro" id="IPR019313">
    <property type="entry name" value="Mediator_Med17"/>
</dbReference>
<evidence type="ECO:0000256" key="4">
    <source>
        <dbReference type="ARBA" id="ARBA00023015"/>
    </source>
</evidence>
<evidence type="ECO:0000256" key="9">
    <source>
        <dbReference type="SAM" id="MobiDB-lite"/>
    </source>
</evidence>
<dbReference type="GO" id="GO:0016592">
    <property type="term" value="C:mediator complex"/>
    <property type="evidence" value="ECO:0007669"/>
    <property type="project" value="InterPro"/>
</dbReference>
<comment type="subunit">
    <text evidence="8">Component of the Mediator complex.</text>
</comment>
<feature type="region of interest" description="Disordered" evidence="9">
    <location>
        <begin position="138"/>
        <end position="164"/>
    </location>
</feature>
<sequence>MPEPENVTLRFDQDVYGTAEDPFMQDEEKIPISELIPRILLERQSFLNVTEEQLEEEIANKGSNDEAAEDHEATDAEDTETATQLFQKQKFELLGHINFAMNETSLSLDFISLLMSAVKPSITKSTISPHLSKVAPLGSLNSDRLNQDADAQEQKNAKETKRSKAESIGLGWKYQSLNHIKTLFQSAGESLRQQVDIEHNYWNMVNQVLAHDEVLFRVRDPLTGNRAIGVKYGYGDSGSSYFDQGLAVLRKDESTGELTFSPIMTGNHKLSLKSNKYTRVRILSKFDDDFVLTGQSVFEKSVLEEKSQHRVINDIEKARYFLFEDDLLYHLIREAKYLINYNVSIISNKVIIEIHDSVIEIESVIFDESNEEELENAYQNINKESSKNNEKAQAILTFLKLMLCCYYKYNLELKQKIPTSFTKWKQNNSHPLILRPLIGHIRHEINVRNMHTIINKIYKKLNSEEFSYEIIEDKYLNLRKGSPVKNPFQKAVEKPLSKFKVILQKLKTKEHLLVELDVTAGDIFVNLIMNLTVSKYANIEDLQQNQSGTNVLQLSKRA</sequence>
<dbReference type="PANTHER" id="PTHR13114:SF7">
    <property type="entry name" value="MEDIATOR OF RNA POLYMERASE II TRANSCRIPTION SUBUNIT 17"/>
    <property type="match status" value="1"/>
</dbReference>
<dbReference type="Gene3D" id="6.10.250.2620">
    <property type="match status" value="1"/>
</dbReference>
<comment type="similarity">
    <text evidence="2 8">Belongs to the Mediator complex subunit 17 family.</text>
</comment>
<dbReference type="Pfam" id="PF10156">
    <property type="entry name" value="Med17"/>
    <property type="match status" value="1"/>
</dbReference>
<keyword evidence="4 8" id="KW-0805">Transcription regulation</keyword>
<dbReference type="GO" id="GO:0006357">
    <property type="term" value="P:regulation of transcription by RNA polymerase II"/>
    <property type="evidence" value="ECO:0007669"/>
    <property type="project" value="InterPro"/>
</dbReference>
<keyword evidence="8" id="KW-0010">Activator</keyword>
<keyword evidence="6 8" id="KW-0539">Nucleus</keyword>
<dbReference type="GO" id="GO:0070847">
    <property type="term" value="C:core mediator complex"/>
    <property type="evidence" value="ECO:0007669"/>
    <property type="project" value="TreeGrafter"/>
</dbReference>
<feature type="region of interest" description="Disordered" evidence="9">
    <location>
        <begin position="1"/>
        <end position="23"/>
    </location>
</feature>